<protein>
    <submittedName>
        <fullName evidence="6">Cysteine synthase</fullName>
    </submittedName>
</protein>
<dbReference type="PANTHER" id="PTHR10314">
    <property type="entry name" value="CYSTATHIONINE BETA-SYNTHASE"/>
    <property type="match status" value="1"/>
</dbReference>
<keyword evidence="2" id="KW-0663">Pyridoxal phosphate</keyword>
<evidence type="ECO:0000256" key="1">
    <source>
        <dbReference type="ARBA" id="ARBA00001933"/>
    </source>
</evidence>
<feature type="compositionally biased region" description="Polar residues" evidence="3">
    <location>
        <begin position="1"/>
        <end position="10"/>
    </location>
</feature>
<keyword evidence="4" id="KW-0812">Transmembrane</keyword>
<dbReference type="STRING" id="1770053.SAMN05216551_11368"/>
<dbReference type="GO" id="GO:1901605">
    <property type="term" value="P:alpha-amino acid metabolic process"/>
    <property type="evidence" value="ECO:0007669"/>
    <property type="project" value="UniProtKB-ARBA"/>
</dbReference>
<feature type="domain" description="Tryptophan synthase beta chain-like PALP" evidence="5">
    <location>
        <begin position="44"/>
        <end position="325"/>
    </location>
</feature>
<evidence type="ECO:0000313" key="7">
    <source>
        <dbReference type="Proteomes" id="UP000243719"/>
    </source>
</evidence>
<evidence type="ECO:0000256" key="3">
    <source>
        <dbReference type="SAM" id="MobiDB-lite"/>
    </source>
</evidence>
<dbReference type="Gene3D" id="3.40.50.1100">
    <property type="match status" value="2"/>
</dbReference>
<keyword evidence="7" id="KW-1185">Reference proteome</keyword>
<accession>A0A1H2PV87</accession>
<proteinExistence type="predicted"/>
<evidence type="ECO:0000259" key="5">
    <source>
        <dbReference type="Pfam" id="PF00291"/>
    </source>
</evidence>
<dbReference type="OrthoDB" id="7875577at2"/>
<dbReference type="Pfam" id="PF00291">
    <property type="entry name" value="PALP"/>
    <property type="match status" value="1"/>
</dbReference>
<keyword evidence="4" id="KW-0472">Membrane</keyword>
<gene>
    <name evidence="6" type="ORF">SAMN05216551_11368</name>
</gene>
<keyword evidence="4" id="KW-1133">Transmembrane helix</keyword>
<dbReference type="InterPro" id="IPR050214">
    <property type="entry name" value="Cys_Synth/Cystath_Beta-Synth"/>
</dbReference>
<feature type="transmembrane region" description="Helical" evidence="4">
    <location>
        <begin position="102"/>
        <end position="125"/>
    </location>
</feature>
<dbReference type="SUPFAM" id="SSF53686">
    <property type="entry name" value="Tryptophan synthase beta subunit-like PLP-dependent enzymes"/>
    <property type="match status" value="1"/>
</dbReference>
<dbReference type="AlphaFoldDB" id="A0A1H2PV87"/>
<evidence type="ECO:0000256" key="2">
    <source>
        <dbReference type="ARBA" id="ARBA00022898"/>
    </source>
</evidence>
<reference evidence="7" key="1">
    <citation type="submission" date="2016-09" db="EMBL/GenBank/DDBJ databases">
        <authorList>
            <person name="Varghese N."/>
            <person name="Submissions S."/>
        </authorList>
    </citation>
    <scope>NUCLEOTIDE SEQUENCE [LARGE SCALE GENOMIC DNA]</scope>
    <source>
        <strain evidence="7">JS23</strain>
    </source>
</reference>
<feature type="compositionally biased region" description="Low complexity" evidence="3">
    <location>
        <begin position="11"/>
        <end position="22"/>
    </location>
</feature>
<dbReference type="InterPro" id="IPR036052">
    <property type="entry name" value="TrpB-like_PALP_sf"/>
</dbReference>
<dbReference type="InterPro" id="IPR001926">
    <property type="entry name" value="TrpB-like_PALP"/>
</dbReference>
<feature type="region of interest" description="Disordered" evidence="3">
    <location>
        <begin position="1"/>
        <end position="22"/>
    </location>
</feature>
<evidence type="ECO:0000256" key="4">
    <source>
        <dbReference type="SAM" id="Phobius"/>
    </source>
</evidence>
<evidence type="ECO:0000313" key="6">
    <source>
        <dbReference type="EMBL" id="SDV50747.1"/>
    </source>
</evidence>
<dbReference type="EMBL" id="FNLO01000013">
    <property type="protein sequence ID" value="SDV50747.1"/>
    <property type="molecule type" value="Genomic_DNA"/>
</dbReference>
<comment type="cofactor">
    <cofactor evidence="1">
        <name>pyridoxal 5'-phosphate</name>
        <dbReference type="ChEBI" id="CHEBI:597326"/>
    </cofactor>
</comment>
<name>A0A1H2PV87_9BURK</name>
<sequence length="336" mass="35101">MNCQAPTTVDATPPTLLPETTASTTVSTTVSTTASSVLRGGPALWPTPLCEVSPGLLVKFECNNPGASHKFRPARHILASALASGSVVPGRTTVIEKTGGNFGLGLACACAAAGVALELVVGLRYSPLKRRALTRSGAILVGDTQLREGASPAEVVAQRLQAAQCEGARDYFWTDQFSNPLNVAAYETSTAPEIATQLASFPGVRRLVLVACAGTGASLAGIVRGLNRHCLMDVILIEPRGCDARGGIFVDHPFEGMSVGVPPPFLDWNGIDRVASVEVDAALAAQRDFVARTGYLVGMTTAACLSVAAPLARQLPADTRALVIAYDHGMWYLESD</sequence>
<dbReference type="Proteomes" id="UP000243719">
    <property type="component" value="Unassembled WGS sequence"/>
</dbReference>
<organism evidence="6 7">
    <name type="scientific">Chitinasiproducens palmae</name>
    <dbReference type="NCBI Taxonomy" id="1770053"/>
    <lineage>
        <taxon>Bacteria</taxon>
        <taxon>Pseudomonadati</taxon>
        <taxon>Pseudomonadota</taxon>
        <taxon>Betaproteobacteria</taxon>
        <taxon>Burkholderiales</taxon>
        <taxon>Burkholderiaceae</taxon>
        <taxon>Chitinasiproducens</taxon>
    </lineage>
</organism>